<comment type="caution">
    <text evidence="2">The sequence shown here is derived from an EMBL/GenBank/DDBJ whole genome shotgun (WGS) entry which is preliminary data.</text>
</comment>
<keyword evidence="1" id="KW-0812">Transmembrane</keyword>
<evidence type="ECO:0000313" key="3">
    <source>
        <dbReference type="Proteomes" id="UP000216339"/>
    </source>
</evidence>
<feature type="transmembrane region" description="Helical" evidence="1">
    <location>
        <begin position="69"/>
        <end position="87"/>
    </location>
</feature>
<evidence type="ECO:0008006" key="4">
    <source>
        <dbReference type="Google" id="ProtNLM"/>
    </source>
</evidence>
<evidence type="ECO:0000256" key="1">
    <source>
        <dbReference type="SAM" id="Phobius"/>
    </source>
</evidence>
<dbReference type="EMBL" id="MQWD01000005">
    <property type="protein sequence ID" value="PAP74624.1"/>
    <property type="molecule type" value="Genomic_DNA"/>
</dbReference>
<evidence type="ECO:0000313" key="2">
    <source>
        <dbReference type="EMBL" id="PAP74624.1"/>
    </source>
</evidence>
<feature type="transmembrane region" description="Helical" evidence="1">
    <location>
        <begin position="151"/>
        <end position="170"/>
    </location>
</feature>
<dbReference type="RefSeq" id="WP_095512590.1">
    <property type="nucleotide sequence ID" value="NZ_MQWD01000005.1"/>
</dbReference>
<feature type="transmembrane region" description="Helical" evidence="1">
    <location>
        <begin position="125"/>
        <end position="144"/>
    </location>
</feature>
<organism evidence="2 3">
    <name type="scientific">Rubrivirga marina</name>
    <dbReference type="NCBI Taxonomy" id="1196024"/>
    <lineage>
        <taxon>Bacteria</taxon>
        <taxon>Pseudomonadati</taxon>
        <taxon>Rhodothermota</taxon>
        <taxon>Rhodothermia</taxon>
        <taxon>Rhodothermales</taxon>
        <taxon>Rubricoccaceae</taxon>
        <taxon>Rubrivirga</taxon>
    </lineage>
</organism>
<accession>A0A271IV09</accession>
<name>A0A271IV09_9BACT</name>
<keyword evidence="1" id="KW-1133">Transmembrane helix</keyword>
<feature type="transmembrane region" description="Helical" evidence="1">
    <location>
        <begin position="38"/>
        <end position="57"/>
    </location>
</feature>
<dbReference type="Proteomes" id="UP000216339">
    <property type="component" value="Unassembled WGS sequence"/>
</dbReference>
<dbReference type="OrthoDB" id="881560at2"/>
<sequence>MTRQHLLAAWGLTTTVGWLATAALGAADRGLFGLEVHATIVALWAGLMAVPIALSAVLARGPGASAHGWVWVGLVLAGLAQNAYVVLAGGTHPGTGGGHGEGAAVGTAAGEGDGLLASLDQDASFYHLWFALGAAGFAASALAVEGRGRKALYGVAAALNGLMVVVLVLAPSTQAAAFPIAAIIQGLPVLADLPLRDRAHRAVAPSYPVPLPS</sequence>
<proteinExistence type="predicted"/>
<protein>
    <recommendedName>
        <fullName evidence="4">DUF4386 domain-containing protein</fullName>
    </recommendedName>
</protein>
<keyword evidence="1" id="KW-0472">Membrane</keyword>
<keyword evidence="3" id="KW-1185">Reference proteome</keyword>
<gene>
    <name evidence="2" type="ORF">BSZ37_20825</name>
</gene>
<dbReference type="AlphaFoldDB" id="A0A271IV09"/>
<reference evidence="2 3" key="1">
    <citation type="submission" date="2016-11" db="EMBL/GenBank/DDBJ databases">
        <title>Study of marine rhodopsin-containing bacteria.</title>
        <authorList>
            <person name="Yoshizawa S."/>
            <person name="Kumagai Y."/>
            <person name="Kogure K."/>
        </authorList>
    </citation>
    <scope>NUCLEOTIDE SEQUENCE [LARGE SCALE GENOMIC DNA]</scope>
    <source>
        <strain evidence="2 3">SAORIC-28</strain>
    </source>
</reference>